<name>A0ABD0PKM2_CIRMR</name>
<dbReference type="AlphaFoldDB" id="A0ABD0PKM2"/>
<protein>
    <submittedName>
        <fullName evidence="2">Uncharacterized protein</fullName>
    </submittedName>
</protein>
<evidence type="ECO:0000313" key="2">
    <source>
        <dbReference type="EMBL" id="KAL0174221.1"/>
    </source>
</evidence>
<evidence type="ECO:0000313" key="3">
    <source>
        <dbReference type="Proteomes" id="UP001529510"/>
    </source>
</evidence>
<sequence length="65" mass="7063">SQEIVGHEVQLYPGPPPSSPPQSSLWKCPPWIRWKSNPAPKPPLLFPSGNPLAPAWASLSSRPTP</sequence>
<proteinExistence type="predicted"/>
<organism evidence="2 3">
    <name type="scientific">Cirrhinus mrigala</name>
    <name type="common">Mrigala</name>
    <dbReference type="NCBI Taxonomy" id="683832"/>
    <lineage>
        <taxon>Eukaryota</taxon>
        <taxon>Metazoa</taxon>
        <taxon>Chordata</taxon>
        <taxon>Craniata</taxon>
        <taxon>Vertebrata</taxon>
        <taxon>Euteleostomi</taxon>
        <taxon>Actinopterygii</taxon>
        <taxon>Neopterygii</taxon>
        <taxon>Teleostei</taxon>
        <taxon>Ostariophysi</taxon>
        <taxon>Cypriniformes</taxon>
        <taxon>Cyprinidae</taxon>
        <taxon>Labeoninae</taxon>
        <taxon>Labeonini</taxon>
        <taxon>Cirrhinus</taxon>
    </lineage>
</organism>
<dbReference type="Proteomes" id="UP001529510">
    <property type="component" value="Unassembled WGS sequence"/>
</dbReference>
<feature type="region of interest" description="Disordered" evidence="1">
    <location>
        <begin position="1"/>
        <end position="23"/>
    </location>
</feature>
<feature type="non-terminal residue" evidence="2">
    <location>
        <position position="65"/>
    </location>
</feature>
<dbReference type="EMBL" id="JAMKFB020000015">
    <property type="protein sequence ID" value="KAL0174221.1"/>
    <property type="molecule type" value="Genomic_DNA"/>
</dbReference>
<feature type="non-terminal residue" evidence="2">
    <location>
        <position position="1"/>
    </location>
</feature>
<keyword evidence="3" id="KW-1185">Reference proteome</keyword>
<comment type="caution">
    <text evidence="2">The sequence shown here is derived from an EMBL/GenBank/DDBJ whole genome shotgun (WGS) entry which is preliminary data.</text>
</comment>
<feature type="region of interest" description="Disordered" evidence="1">
    <location>
        <begin position="45"/>
        <end position="65"/>
    </location>
</feature>
<accession>A0ABD0PKM2</accession>
<gene>
    <name evidence="2" type="ORF">M9458_030189</name>
</gene>
<evidence type="ECO:0000256" key="1">
    <source>
        <dbReference type="SAM" id="MobiDB-lite"/>
    </source>
</evidence>
<reference evidence="2 3" key="1">
    <citation type="submission" date="2024-05" db="EMBL/GenBank/DDBJ databases">
        <title>Genome sequencing and assembly of Indian major carp, Cirrhinus mrigala (Hamilton, 1822).</title>
        <authorList>
            <person name="Mohindra V."/>
            <person name="Chowdhury L.M."/>
            <person name="Lal K."/>
            <person name="Jena J.K."/>
        </authorList>
    </citation>
    <scope>NUCLEOTIDE SEQUENCE [LARGE SCALE GENOMIC DNA]</scope>
    <source>
        <strain evidence="2">CM1030</strain>
        <tissue evidence="2">Blood</tissue>
    </source>
</reference>